<dbReference type="EMBL" id="WWCR01000049">
    <property type="protein sequence ID" value="MYM75788.1"/>
    <property type="molecule type" value="Genomic_DNA"/>
</dbReference>
<evidence type="ECO:0000313" key="2">
    <source>
        <dbReference type="Proteomes" id="UP000469734"/>
    </source>
</evidence>
<name>A0A7X4KKL3_9BURK</name>
<accession>A0A7X4KKL3</accession>
<keyword evidence="1" id="KW-0808">Transferase</keyword>
<feature type="non-terminal residue" evidence="1">
    <location>
        <position position="1"/>
    </location>
</feature>
<organism evidence="1 2">
    <name type="scientific">Duganella margarita</name>
    <dbReference type="NCBI Taxonomy" id="2692170"/>
    <lineage>
        <taxon>Bacteria</taxon>
        <taxon>Pseudomonadati</taxon>
        <taxon>Pseudomonadota</taxon>
        <taxon>Betaproteobacteria</taxon>
        <taxon>Burkholderiales</taxon>
        <taxon>Oxalobacteraceae</taxon>
        <taxon>Telluria group</taxon>
        <taxon>Duganella</taxon>
    </lineage>
</organism>
<dbReference type="AlphaFoldDB" id="A0A7X4KKL3"/>
<gene>
    <name evidence="1" type="ORF">GTP56_26855</name>
</gene>
<keyword evidence="1" id="KW-0328">Glycosyltransferase</keyword>
<dbReference type="GO" id="GO:0016757">
    <property type="term" value="F:glycosyltransferase activity"/>
    <property type="evidence" value="ECO:0007669"/>
    <property type="project" value="UniProtKB-KW"/>
</dbReference>
<dbReference type="Proteomes" id="UP000469734">
    <property type="component" value="Unassembled WGS sequence"/>
</dbReference>
<comment type="caution">
    <text evidence="1">The sequence shown here is derived from an EMBL/GenBank/DDBJ whole genome shotgun (WGS) entry which is preliminary data.</text>
</comment>
<sequence>AGLLLRREQLGAVFGHYQGRRYRLLAGVATALAALAGHDCAYLPAALSRYEPVVAAPAAPPVSPGDTIDLALEHLYLLYEAHTRTHFFSDTAQFKSLLSRRLGVLSTLTLEQHALLAVDAARSQQVQQALQQGYALLLS</sequence>
<protein>
    <submittedName>
        <fullName evidence="1">UDP-N-acetylglucosamine-peptide N-acetylglucosaminyltransferase</fullName>
    </submittedName>
</protein>
<reference evidence="1 2" key="1">
    <citation type="submission" date="2019-12" db="EMBL/GenBank/DDBJ databases">
        <title>Novel species isolated from a subtropical stream in China.</title>
        <authorList>
            <person name="Lu H."/>
        </authorList>
    </citation>
    <scope>NUCLEOTIDE SEQUENCE [LARGE SCALE GENOMIC DNA]</scope>
    <source>
        <strain evidence="1 2">FT134W</strain>
    </source>
</reference>
<proteinExistence type="predicted"/>
<evidence type="ECO:0000313" key="1">
    <source>
        <dbReference type="EMBL" id="MYM75788.1"/>
    </source>
</evidence>